<comment type="pathway">
    <text evidence="2">Protein modification; protein glycosylation.</text>
</comment>
<name>A0A0W8F305_9ZZZZ</name>
<dbReference type="GO" id="GO:0005789">
    <property type="term" value="C:endoplasmic reticulum membrane"/>
    <property type="evidence" value="ECO:0007669"/>
    <property type="project" value="UniProtKB-SubCell"/>
</dbReference>
<feature type="domain" description="Glycosyltransferase 2-like" evidence="13">
    <location>
        <begin position="6"/>
        <end position="167"/>
    </location>
</feature>
<keyword evidence="9" id="KW-0735">Signal-anchor</keyword>
<dbReference type="CDD" id="cd04188">
    <property type="entry name" value="DPG_synthase"/>
    <property type="match status" value="1"/>
</dbReference>
<reference evidence="14" key="1">
    <citation type="journal article" date="2015" name="Proc. Natl. Acad. Sci. U.S.A.">
        <title>Networks of energetic and metabolic interactions define dynamics in microbial communities.</title>
        <authorList>
            <person name="Embree M."/>
            <person name="Liu J.K."/>
            <person name="Al-Bassam M.M."/>
            <person name="Zengler K."/>
        </authorList>
    </citation>
    <scope>NUCLEOTIDE SEQUENCE</scope>
</reference>
<dbReference type="Pfam" id="PF00535">
    <property type="entry name" value="Glycos_transf_2"/>
    <property type="match status" value="1"/>
</dbReference>
<gene>
    <name evidence="14" type="ORF">ASZ90_015063</name>
</gene>
<keyword evidence="8" id="KW-0256">Endoplasmic reticulum</keyword>
<dbReference type="Gene3D" id="3.90.550.10">
    <property type="entry name" value="Spore Coat Polysaccharide Biosynthesis Protein SpsA, Chain A"/>
    <property type="match status" value="1"/>
</dbReference>
<organism evidence="14">
    <name type="scientific">hydrocarbon metagenome</name>
    <dbReference type="NCBI Taxonomy" id="938273"/>
    <lineage>
        <taxon>unclassified sequences</taxon>
        <taxon>metagenomes</taxon>
        <taxon>ecological metagenomes</taxon>
    </lineage>
</organism>
<evidence type="ECO:0000256" key="3">
    <source>
        <dbReference type="ARBA" id="ARBA00006739"/>
    </source>
</evidence>
<evidence type="ECO:0000256" key="2">
    <source>
        <dbReference type="ARBA" id="ARBA00004922"/>
    </source>
</evidence>
<evidence type="ECO:0000256" key="6">
    <source>
        <dbReference type="ARBA" id="ARBA00022679"/>
    </source>
</evidence>
<dbReference type="GO" id="GO:0006487">
    <property type="term" value="P:protein N-linked glycosylation"/>
    <property type="evidence" value="ECO:0007669"/>
    <property type="project" value="TreeGrafter"/>
</dbReference>
<dbReference type="InterPro" id="IPR035518">
    <property type="entry name" value="DPG_synthase"/>
</dbReference>
<evidence type="ECO:0000256" key="1">
    <source>
        <dbReference type="ARBA" id="ARBA00004389"/>
    </source>
</evidence>
<sequence length="230" mass="25370">MTPAFSIIIPAYNEEHRIGGLLAQMEGSSGDYLVVCDGSDRTPGIIRQFAEAHPELTLRCLTYPERLGKGGAVREGFLHASAPLVGFMDADGSTSIAQMQALFAVLDGADCVIGSRWLPGSVVPTRQGITRRIESRGFNILIRSLFSLSLSDTQCGAKVFKKSAIDAVIGDMISTGFEFDVELLWRLSKKGLSIREYPITWHNQEESRVRRTDIFRMLTRLIALRFSGVT</sequence>
<comment type="similarity">
    <text evidence="3">Belongs to the glycosyltransferase 2 family.</text>
</comment>
<keyword evidence="10" id="KW-1133">Transmembrane helix</keyword>
<dbReference type="EC" id="2.4.1.117" evidence="4"/>
<evidence type="ECO:0000256" key="7">
    <source>
        <dbReference type="ARBA" id="ARBA00022692"/>
    </source>
</evidence>
<dbReference type="SUPFAM" id="SSF53448">
    <property type="entry name" value="Nucleotide-diphospho-sugar transferases"/>
    <property type="match status" value="1"/>
</dbReference>
<comment type="subcellular location">
    <subcellularLocation>
        <location evidence="1">Endoplasmic reticulum membrane</location>
        <topology evidence="1">Single-pass membrane protein</topology>
    </subcellularLocation>
</comment>
<evidence type="ECO:0000256" key="5">
    <source>
        <dbReference type="ARBA" id="ARBA00022676"/>
    </source>
</evidence>
<evidence type="ECO:0000256" key="9">
    <source>
        <dbReference type="ARBA" id="ARBA00022968"/>
    </source>
</evidence>
<comment type="catalytic activity">
    <reaction evidence="12">
        <text>a di-trans,poly-cis-dolichyl phosphate + UDP-alpha-D-glucose = a di-trans,poly-cis-dolichyl beta-D-glucosyl phosphate + UDP</text>
        <dbReference type="Rhea" id="RHEA:15401"/>
        <dbReference type="Rhea" id="RHEA-COMP:19498"/>
        <dbReference type="Rhea" id="RHEA-COMP:19502"/>
        <dbReference type="ChEBI" id="CHEBI:57525"/>
        <dbReference type="ChEBI" id="CHEBI:57683"/>
        <dbReference type="ChEBI" id="CHEBI:58223"/>
        <dbReference type="ChEBI" id="CHEBI:58885"/>
        <dbReference type="EC" id="2.4.1.117"/>
    </reaction>
    <physiologicalReaction direction="left-to-right" evidence="12">
        <dbReference type="Rhea" id="RHEA:15402"/>
    </physiologicalReaction>
</comment>
<evidence type="ECO:0000313" key="14">
    <source>
        <dbReference type="EMBL" id="KUG15284.1"/>
    </source>
</evidence>
<keyword evidence="5" id="KW-0328">Glycosyltransferase</keyword>
<dbReference type="PANTHER" id="PTHR10859:SF91">
    <property type="entry name" value="DOLICHYL-PHOSPHATE BETA-GLUCOSYLTRANSFERASE"/>
    <property type="match status" value="1"/>
</dbReference>
<keyword evidence="6 14" id="KW-0808">Transferase</keyword>
<evidence type="ECO:0000259" key="13">
    <source>
        <dbReference type="Pfam" id="PF00535"/>
    </source>
</evidence>
<comment type="caution">
    <text evidence="14">The sequence shown here is derived from an EMBL/GenBank/DDBJ whole genome shotgun (WGS) entry which is preliminary data.</text>
</comment>
<protein>
    <recommendedName>
        <fullName evidence="4">dolichyl-phosphate beta-glucosyltransferase</fullName>
        <ecNumber evidence="4">2.4.1.117</ecNumber>
    </recommendedName>
</protein>
<dbReference type="PANTHER" id="PTHR10859">
    <property type="entry name" value="GLYCOSYL TRANSFERASE"/>
    <property type="match status" value="1"/>
</dbReference>
<evidence type="ECO:0000256" key="8">
    <source>
        <dbReference type="ARBA" id="ARBA00022824"/>
    </source>
</evidence>
<evidence type="ECO:0000256" key="10">
    <source>
        <dbReference type="ARBA" id="ARBA00022989"/>
    </source>
</evidence>
<dbReference type="EMBL" id="LNQE01001569">
    <property type="protein sequence ID" value="KUG15284.1"/>
    <property type="molecule type" value="Genomic_DNA"/>
</dbReference>
<evidence type="ECO:0000256" key="11">
    <source>
        <dbReference type="ARBA" id="ARBA00023136"/>
    </source>
</evidence>
<keyword evidence="7" id="KW-0812">Transmembrane</keyword>
<accession>A0A0W8F305</accession>
<keyword evidence="11" id="KW-0472">Membrane</keyword>
<dbReference type="InterPro" id="IPR029044">
    <property type="entry name" value="Nucleotide-diphossugar_trans"/>
</dbReference>
<evidence type="ECO:0000256" key="4">
    <source>
        <dbReference type="ARBA" id="ARBA00012583"/>
    </source>
</evidence>
<proteinExistence type="inferred from homology"/>
<dbReference type="AlphaFoldDB" id="A0A0W8F305"/>
<dbReference type="InterPro" id="IPR001173">
    <property type="entry name" value="Glyco_trans_2-like"/>
</dbReference>
<dbReference type="GO" id="GO:0004581">
    <property type="term" value="F:dolichyl-phosphate beta-glucosyltransferase activity"/>
    <property type="evidence" value="ECO:0007669"/>
    <property type="project" value="UniProtKB-EC"/>
</dbReference>
<evidence type="ECO:0000256" key="12">
    <source>
        <dbReference type="ARBA" id="ARBA00045097"/>
    </source>
</evidence>